<dbReference type="Gene3D" id="1.10.150.60">
    <property type="entry name" value="ARID DNA-binding domain"/>
    <property type="match status" value="1"/>
</dbReference>
<dbReference type="PROSITE" id="PS51011">
    <property type="entry name" value="ARID"/>
    <property type="match status" value="1"/>
</dbReference>
<keyword evidence="3" id="KW-1185">Reference proteome</keyword>
<accession>A0A8H6IGB5</accession>
<feature type="domain" description="ARID" evidence="1">
    <location>
        <begin position="1"/>
        <end position="109"/>
    </location>
</feature>
<gene>
    <name evidence="2" type="ORF">DFP72DRAFT_800945</name>
</gene>
<dbReference type="InterPro" id="IPR001606">
    <property type="entry name" value="ARID_dom"/>
</dbReference>
<name>A0A8H6IGB5_9AGAR</name>
<proteinExistence type="predicted"/>
<dbReference type="EMBL" id="JACGCI010000006">
    <property type="protein sequence ID" value="KAF6763321.1"/>
    <property type="molecule type" value="Genomic_DNA"/>
</dbReference>
<dbReference type="SMART" id="SM01014">
    <property type="entry name" value="ARID"/>
    <property type="match status" value="1"/>
</dbReference>
<protein>
    <recommendedName>
        <fullName evidence="1">ARID domain-containing protein</fullName>
    </recommendedName>
</protein>
<evidence type="ECO:0000259" key="1">
    <source>
        <dbReference type="PROSITE" id="PS51011"/>
    </source>
</evidence>
<dbReference type="InterPro" id="IPR036431">
    <property type="entry name" value="ARID_dom_sf"/>
</dbReference>
<dbReference type="GO" id="GO:0003677">
    <property type="term" value="F:DNA binding"/>
    <property type="evidence" value="ECO:0007669"/>
    <property type="project" value="InterPro"/>
</dbReference>
<organism evidence="2 3">
    <name type="scientific">Ephemerocybe angulata</name>
    <dbReference type="NCBI Taxonomy" id="980116"/>
    <lineage>
        <taxon>Eukaryota</taxon>
        <taxon>Fungi</taxon>
        <taxon>Dikarya</taxon>
        <taxon>Basidiomycota</taxon>
        <taxon>Agaricomycotina</taxon>
        <taxon>Agaricomycetes</taxon>
        <taxon>Agaricomycetidae</taxon>
        <taxon>Agaricales</taxon>
        <taxon>Agaricineae</taxon>
        <taxon>Psathyrellaceae</taxon>
        <taxon>Ephemerocybe</taxon>
    </lineage>
</organism>
<evidence type="ECO:0000313" key="2">
    <source>
        <dbReference type="EMBL" id="KAF6763321.1"/>
    </source>
</evidence>
<dbReference type="SUPFAM" id="SSF46774">
    <property type="entry name" value="ARID-like"/>
    <property type="match status" value="1"/>
</dbReference>
<dbReference type="AlphaFoldDB" id="A0A8H6IGB5"/>
<comment type="caution">
    <text evidence="2">The sequence shown here is derived from an EMBL/GenBank/DDBJ whole genome shotgun (WGS) entry which is preliminary data.</text>
</comment>
<dbReference type="OrthoDB" id="1938591at2759"/>
<dbReference type="CDD" id="cd16100">
    <property type="entry name" value="ARID"/>
    <property type="match status" value="1"/>
</dbReference>
<evidence type="ECO:0000313" key="3">
    <source>
        <dbReference type="Proteomes" id="UP000521943"/>
    </source>
</evidence>
<dbReference type="Proteomes" id="UP000521943">
    <property type="component" value="Unassembled WGS sequence"/>
</dbReference>
<reference evidence="2 3" key="1">
    <citation type="submission" date="2020-07" db="EMBL/GenBank/DDBJ databases">
        <title>Comparative genomics of pyrophilous fungi reveals a link between fire events and developmental genes.</title>
        <authorList>
            <consortium name="DOE Joint Genome Institute"/>
            <person name="Steindorff A.S."/>
            <person name="Carver A."/>
            <person name="Calhoun S."/>
            <person name="Stillman K."/>
            <person name="Liu H."/>
            <person name="Lipzen A."/>
            <person name="Pangilinan J."/>
            <person name="Labutti K."/>
            <person name="Bruns T.D."/>
            <person name="Grigoriev I.V."/>
        </authorList>
    </citation>
    <scope>NUCLEOTIDE SEQUENCE [LARGE SCALE GENOMIC DNA]</scope>
    <source>
        <strain evidence="2 3">CBS 144469</strain>
    </source>
</reference>
<sequence length="246" mass="27320">MERDRFEVTFRAYCLKRNIQSDPMAGLQLDGRQVGLWDLHRIVMQEGGCAKVRIAFVIHSGSWDVVAGKMGFVSFPGYAGHPARSSPGVAQKIAAYYKQYLQAFDYAYLVSYIESKNRLPNCPRNMLPGSPHHCCHHANLDTLPTMIFYANRSVEDLRAQGVSEKSLQFVEANRADLQRASLMANIQQAGGRGCTSKVNEVAESAGEQVEDIADAIVEGTPEKMEKDELIEDWDCLDKLTIAESSG</sequence>
<dbReference type="Pfam" id="PF01388">
    <property type="entry name" value="ARID"/>
    <property type="match status" value="1"/>
</dbReference>